<protein>
    <submittedName>
        <fullName evidence="2">Uncharacterized protein</fullName>
    </submittedName>
</protein>
<evidence type="ECO:0000256" key="1">
    <source>
        <dbReference type="SAM" id="MobiDB-lite"/>
    </source>
</evidence>
<keyword evidence="3" id="KW-1185">Reference proteome</keyword>
<gene>
    <name evidence="2" type="ORF">EVAR_24752_1</name>
</gene>
<dbReference type="AlphaFoldDB" id="A0A4C1VDS7"/>
<evidence type="ECO:0000313" key="2">
    <source>
        <dbReference type="EMBL" id="GBP36749.1"/>
    </source>
</evidence>
<dbReference type="EMBL" id="BGZK01000322">
    <property type="protein sequence ID" value="GBP36749.1"/>
    <property type="molecule type" value="Genomic_DNA"/>
</dbReference>
<feature type="region of interest" description="Disordered" evidence="1">
    <location>
        <begin position="101"/>
        <end position="120"/>
    </location>
</feature>
<feature type="compositionally biased region" description="Basic and acidic residues" evidence="1">
    <location>
        <begin position="101"/>
        <end position="112"/>
    </location>
</feature>
<reference evidence="2 3" key="1">
    <citation type="journal article" date="2019" name="Commun. Biol.">
        <title>The bagworm genome reveals a unique fibroin gene that provides high tensile strength.</title>
        <authorList>
            <person name="Kono N."/>
            <person name="Nakamura H."/>
            <person name="Ohtoshi R."/>
            <person name="Tomita M."/>
            <person name="Numata K."/>
            <person name="Arakawa K."/>
        </authorList>
    </citation>
    <scope>NUCLEOTIDE SEQUENCE [LARGE SCALE GENOMIC DNA]</scope>
</reference>
<sequence length="183" mass="20657">MHKLILISEEILSEFRPRRRRQDLGMAKLGASVAGLIANLRAPPRKAFALRPRRAPLCSAGALLSPRSRTERVRRSSLTRSFFCPVLLIRDYFLAGRARRPRAEGREGGEGPRRRHQKASLLPYLSRRGPIKGALVMPGVMRRALPTRRRRGDGPGFLRSVLSEVPRKLKYRPKLPTKLAPAN</sequence>
<comment type="caution">
    <text evidence="2">The sequence shown here is derived from an EMBL/GenBank/DDBJ whole genome shotgun (WGS) entry which is preliminary data.</text>
</comment>
<proteinExistence type="predicted"/>
<accession>A0A4C1VDS7</accession>
<evidence type="ECO:0000313" key="3">
    <source>
        <dbReference type="Proteomes" id="UP000299102"/>
    </source>
</evidence>
<organism evidence="2 3">
    <name type="scientific">Eumeta variegata</name>
    <name type="common">Bagworm moth</name>
    <name type="synonym">Eumeta japonica</name>
    <dbReference type="NCBI Taxonomy" id="151549"/>
    <lineage>
        <taxon>Eukaryota</taxon>
        <taxon>Metazoa</taxon>
        <taxon>Ecdysozoa</taxon>
        <taxon>Arthropoda</taxon>
        <taxon>Hexapoda</taxon>
        <taxon>Insecta</taxon>
        <taxon>Pterygota</taxon>
        <taxon>Neoptera</taxon>
        <taxon>Endopterygota</taxon>
        <taxon>Lepidoptera</taxon>
        <taxon>Glossata</taxon>
        <taxon>Ditrysia</taxon>
        <taxon>Tineoidea</taxon>
        <taxon>Psychidae</taxon>
        <taxon>Oiketicinae</taxon>
        <taxon>Eumeta</taxon>
    </lineage>
</organism>
<name>A0A4C1VDS7_EUMVA</name>
<dbReference type="Proteomes" id="UP000299102">
    <property type="component" value="Unassembled WGS sequence"/>
</dbReference>